<sequence length="168" mass="19757">MDIERLIKRLHLPEGWGAPRELVYEDIRADALTRDHLDDDVRGINASLDIIRRTRGGSWPVEPVTADFNFVDLVWHECEFREGESFAYAVYDSGGHYLGCCYLYPMGRRTRLTEDKLEYDVDVSWWVTPDAYERGHYLTLYRALRHWVATDFPFAKPYFSNREVPVYG</sequence>
<dbReference type="RefSeq" id="WP_242710259.1">
    <property type="nucleotide sequence ID" value="NZ_JALDAX010000006.1"/>
</dbReference>
<proteinExistence type="predicted"/>
<keyword evidence="2" id="KW-1185">Reference proteome</keyword>
<gene>
    <name evidence="1" type="ORF">MQN93_17890</name>
</gene>
<dbReference type="EMBL" id="JALDAX010000006">
    <property type="protein sequence ID" value="MCI3241593.1"/>
    <property type="molecule type" value="Genomic_DNA"/>
</dbReference>
<accession>A0ABS9XHW7</accession>
<evidence type="ECO:0000313" key="1">
    <source>
        <dbReference type="EMBL" id="MCI3241593.1"/>
    </source>
</evidence>
<dbReference type="SUPFAM" id="SSF55729">
    <property type="entry name" value="Acyl-CoA N-acyltransferases (Nat)"/>
    <property type="match status" value="1"/>
</dbReference>
<dbReference type="Proteomes" id="UP001165270">
    <property type="component" value="Unassembled WGS sequence"/>
</dbReference>
<name>A0ABS9XHW7_9ACTN</name>
<dbReference type="InterPro" id="IPR016181">
    <property type="entry name" value="Acyl_CoA_acyltransferase"/>
</dbReference>
<reference evidence="1" key="1">
    <citation type="submission" date="2022-03" db="EMBL/GenBank/DDBJ databases">
        <title>Streptomyces 7R015 and 7R016 isolated from Barleria lupulina in Thailand.</title>
        <authorList>
            <person name="Kanchanasin P."/>
            <person name="Phongsopitanun W."/>
            <person name="Tanasupawat S."/>
        </authorList>
    </citation>
    <scope>NUCLEOTIDE SEQUENCE</scope>
    <source>
        <strain evidence="1">7R016</strain>
    </source>
</reference>
<comment type="caution">
    <text evidence="1">The sequence shown here is derived from an EMBL/GenBank/DDBJ whole genome shotgun (WGS) entry which is preliminary data.</text>
</comment>
<evidence type="ECO:0000313" key="2">
    <source>
        <dbReference type="Proteomes" id="UP001165270"/>
    </source>
</evidence>
<protein>
    <submittedName>
        <fullName evidence="1">GNAT family N-acetyltransferase</fullName>
    </submittedName>
</protein>
<organism evidence="1 2">
    <name type="scientific">Streptomyces spinosisporus</name>
    <dbReference type="NCBI Taxonomy" id="2927582"/>
    <lineage>
        <taxon>Bacteria</taxon>
        <taxon>Bacillati</taxon>
        <taxon>Actinomycetota</taxon>
        <taxon>Actinomycetes</taxon>
        <taxon>Kitasatosporales</taxon>
        <taxon>Streptomycetaceae</taxon>
        <taxon>Streptomyces</taxon>
    </lineage>
</organism>